<evidence type="ECO:0000313" key="3">
    <source>
        <dbReference type="EMBL" id="KAF0709258.1"/>
    </source>
</evidence>
<dbReference type="EMBL" id="VJMH01002307">
    <property type="protein sequence ID" value="KAF0709247.1"/>
    <property type="molecule type" value="Genomic_DNA"/>
</dbReference>
<keyword evidence="9" id="KW-1185">Reference proteome</keyword>
<evidence type="ECO:0000313" key="9">
    <source>
        <dbReference type="Proteomes" id="UP000332933"/>
    </source>
</evidence>
<evidence type="ECO:0000313" key="2">
    <source>
        <dbReference type="EMBL" id="KAF0709247.1"/>
    </source>
</evidence>
<dbReference type="OrthoDB" id="69459at2759"/>
<dbReference type="PANTHER" id="PTHR31827">
    <property type="entry name" value="EMB|CAB89363.1"/>
    <property type="match status" value="1"/>
</dbReference>
<dbReference type="EMBL" id="VJMH01000609">
    <property type="protein sequence ID" value="KAF0715252.1"/>
    <property type="molecule type" value="Genomic_DNA"/>
</dbReference>
<dbReference type="EMBL" id="CAADRA010002309">
    <property type="protein sequence ID" value="VFT83033.1"/>
    <property type="molecule type" value="Genomic_DNA"/>
</dbReference>
<evidence type="ECO:0000313" key="1">
    <source>
        <dbReference type="EMBL" id="KAF0685271.1"/>
    </source>
</evidence>
<accession>A0A485KEA3</accession>
<evidence type="ECO:0000313" key="8">
    <source>
        <dbReference type="EMBL" id="VFT99451.1"/>
    </source>
</evidence>
<evidence type="ECO:0000313" key="7">
    <source>
        <dbReference type="EMBL" id="VFT83044.1"/>
    </source>
</evidence>
<evidence type="ECO:0000313" key="5">
    <source>
        <dbReference type="EMBL" id="VFT80648.1"/>
    </source>
</evidence>
<dbReference type="AlphaFoldDB" id="A0A485KEA3"/>
<dbReference type="EMBL" id="CAADRA010002309">
    <property type="protein sequence ID" value="VFT83044.1"/>
    <property type="molecule type" value="Genomic_DNA"/>
</dbReference>
<dbReference type="EMBL" id="VJMH01007203">
    <property type="protein sequence ID" value="KAF0685271.1"/>
    <property type="molecule type" value="Genomic_DNA"/>
</dbReference>
<protein>
    <submittedName>
        <fullName evidence="8">Aste57867_22800 protein</fullName>
    </submittedName>
    <submittedName>
        <fullName evidence="5">Aste57867_3484 protein</fullName>
    </submittedName>
    <submittedName>
        <fullName evidence="6">Aste57867_6020 protein</fullName>
    </submittedName>
    <submittedName>
        <fullName evidence="7">Aste57867_6031 protein</fullName>
    </submittedName>
</protein>
<reference evidence="1" key="2">
    <citation type="submission" date="2019-06" db="EMBL/GenBank/DDBJ databases">
        <title>Genomics analysis of Aphanomyces spp. identifies a new class of oomycete effector associated with host adaptation.</title>
        <authorList>
            <person name="Gaulin E."/>
        </authorList>
    </citation>
    <scope>NUCLEOTIDE SEQUENCE</scope>
    <source>
        <strain evidence="1">CBS 578.67</strain>
    </source>
</reference>
<dbReference type="Proteomes" id="UP000332933">
    <property type="component" value="Unassembled WGS sequence"/>
</dbReference>
<dbReference type="EMBL" id="CAADRA010000609">
    <property type="protein sequence ID" value="VFT80648.1"/>
    <property type="molecule type" value="Genomic_DNA"/>
</dbReference>
<proteinExistence type="predicted"/>
<dbReference type="EMBL" id="CAADRA010007229">
    <property type="protein sequence ID" value="VFT99451.1"/>
    <property type="molecule type" value="Genomic_DNA"/>
</dbReference>
<reference evidence="7 9" key="1">
    <citation type="submission" date="2019-03" db="EMBL/GenBank/DDBJ databases">
        <authorList>
            <person name="Gaulin E."/>
            <person name="Dumas B."/>
        </authorList>
    </citation>
    <scope>NUCLEOTIDE SEQUENCE [LARGE SCALE GENOMIC DNA]</scope>
    <source>
        <strain evidence="7">CBS 568.67</strain>
    </source>
</reference>
<dbReference type="PANTHER" id="PTHR31827:SF1">
    <property type="entry name" value="EMB|CAB89363.1"/>
    <property type="match status" value="1"/>
</dbReference>
<dbReference type="EMBL" id="VJMH01002307">
    <property type="protein sequence ID" value="KAF0709258.1"/>
    <property type="molecule type" value="Genomic_DNA"/>
</dbReference>
<evidence type="ECO:0000313" key="4">
    <source>
        <dbReference type="EMBL" id="KAF0715252.1"/>
    </source>
</evidence>
<gene>
    <name evidence="7" type="primary">Aste57867_6031</name>
    <name evidence="8" type="synonym">Aste57867_22800</name>
    <name evidence="5" type="synonym">Aste57867_3484</name>
    <name evidence="6" type="synonym">Aste57867_6020</name>
    <name evidence="4" type="ORF">As57867_003474</name>
    <name evidence="2" type="ORF">As57867_006006</name>
    <name evidence="3" type="ORF">As57867_006017</name>
    <name evidence="1" type="ORF">As57867_022730</name>
    <name evidence="8" type="ORF">ASTE57867_22800</name>
    <name evidence="5" type="ORF">ASTE57867_3484</name>
    <name evidence="6" type="ORF">ASTE57867_6020</name>
    <name evidence="7" type="ORF">ASTE57867_6031</name>
</gene>
<name>A0A485KEA3_9STRA</name>
<sequence>MIELFVSCVFNACLRPVPPGATTCDFHKNKKQCLEPGCANQVVARLRCSRHGGRPRCAVDTCVLPAKGGIHCLGHGGVSSRERCDVAGCGKQAHAKHRCVKHGGGTKCYYPTCTRHSRKGGLCYRHRKVEEFVLGNDGSTTITIDDEYDHFEFYYDVTSVEPIVEQIVDTDDRPWWQL</sequence>
<organism evidence="7 9">
    <name type="scientific">Aphanomyces stellatus</name>
    <dbReference type="NCBI Taxonomy" id="120398"/>
    <lineage>
        <taxon>Eukaryota</taxon>
        <taxon>Sar</taxon>
        <taxon>Stramenopiles</taxon>
        <taxon>Oomycota</taxon>
        <taxon>Saprolegniomycetes</taxon>
        <taxon>Saprolegniales</taxon>
        <taxon>Verrucalvaceae</taxon>
        <taxon>Aphanomyces</taxon>
    </lineage>
</organism>
<evidence type="ECO:0000313" key="6">
    <source>
        <dbReference type="EMBL" id="VFT83033.1"/>
    </source>
</evidence>